<comment type="caution">
    <text evidence="1">The sequence shown here is derived from an EMBL/GenBank/DDBJ whole genome shotgun (WGS) entry which is preliminary data.</text>
</comment>
<gene>
    <name evidence="1" type="ORF">S01H1_25126</name>
</gene>
<dbReference type="AlphaFoldDB" id="X0UG68"/>
<reference evidence="1" key="1">
    <citation type="journal article" date="2014" name="Front. Microbiol.">
        <title>High frequency of phylogenetically diverse reductive dehalogenase-homologous genes in deep subseafloor sedimentary metagenomes.</title>
        <authorList>
            <person name="Kawai M."/>
            <person name="Futagami T."/>
            <person name="Toyoda A."/>
            <person name="Takaki Y."/>
            <person name="Nishi S."/>
            <person name="Hori S."/>
            <person name="Arai W."/>
            <person name="Tsubouchi T."/>
            <person name="Morono Y."/>
            <person name="Uchiyama I."/>
            <person name="Ito T."/>
            <person name="Fujiyama A."/>
            <person name="Inagaki F."/>
            <person name="Takami H."/>
        </authorList>
    </citation>
    <scope>NUCLEOTIDE SEQUENCE</scope>
    <source>
        <strain evidence="1">Expedition CK06-06</strain>
    </source>
</reference>
<accession>X0UG68</accession>
<proteinExistence type="predicted"/>
<organism evidence="1">
    <name type="scientific">marine sediment metagenome</name>
    <dbReference type="NCBI Taxonomy" id="412755"/>
    <lineage>
        <taxon>unclassified sequences</taxon>
        <taxon>metagenomes</taxon>
        <taxon>ecological metagenomes</taxon>
    </lineage>
</organism>
<dbReference type="EMBL" id="BARS01015146">
    <property type="protein sequence ID" value="GAF87480.1"/>
    <property type="molecule type" value="Genomic_DNA"/>
</dbReference>
<name>X0UG68_9ZZZZ</name>
<sequence length="61" mass="6955">MGIKHYIMRQIGSKWFWRATLDCASNAKIYIEDIGGLDPIIEICIKGTKNFDDFCACNRIG</sequence>
<protein>
    <submittedName>
        <fullName evidence="1">Uncharacterized protein</fullName>
    </submittedName>
</protein>
<evidence type="ECO:0000313" key="1">
    <source>
        <dbReference type="EMBL" id="GAF87480.1"/>
    </source>
</evidence>